<organism evidence="9 10">
    <name type="scientific">Hymenobacter volaticus</name>
    <dbReference type="NCBI Taxonomy" id="2932254"/>
    <lineage>
        <taxon>Bacteria</taxon>
        <taxon>Pseudomonadati</taxon>
        <taxon>Bacteroidota</taxon>
        <taxon>Cytophagia</taxon>
        <taxon>Cytophagales</taxon>
        <taxon>Hymenobacteraceae</taxon>
        <taxon>Hymenobacter</taxon>
    </lineage>
</organism>
<name>A0ABY4GEB9_9BACT</name>
<dbReference type="InterPro" id="IPR005467">
    <property type="entry name" value="His_kinase_dom"/>
</dbReference>
<dbReference type="SUPFAM" id="SSF55785">
    <property type="entry name" value="PYP-like sensor domain (PAS domain)"/>
    <property type="match status" value="3"/>
</dbReference>
<keyword evidence="5 9" id="KW-0418">Kinase</keyword>
<sequence>MPSSVDLLAVFNALPGAYLLLTPALVIEAVSDAYLTSFFTTRQQLVGQDLFDAFGGALGTPEEETITNLRVSLQQVLSTGQPHQMPVQHYPLIEPTTGARVERYWQLLTTPIRDAQGMIQALLHSVTDVTAQTQAATALRLSQAREQQALAALEAQRSHLQEVLLHLPAQIATYRGPDYVYDFVNTRYTKPLPSRRYLGQPIREVLPEVAAQGILAVFDHVYHSGEPYHLPEQELWLDGQGTGQPQQLYLDFFLHPLRDAEGNIYGLLDFSYDVTALVRARQQGEQLNDELEARVLARTREVEAARQAAEAQQHYLRHIFEQAPVAICLMRGPQAVVELLNQRGAALVGSTPAQVIGHPIRQALPALNGQGFEALYARVLQGETLVFNEMPITFHRAQTGQSDHGYYHHTYQPWREETGAIVGVINIGVEVTEQVRARQQVQQLNEELREANSQLRRTNVDLDNFIYSASHDLKAPISNIEGLLQLLNQLLPPATRAEAEIAPVLQMMQVSVERFKRTIAHLTDLTKLQLEFAQPAAAVSLARVVEDVRHDLLPLLEETCGQLTIEIDDCQPLVFSEKNLRLVVYNLLSNAFKYRHPARSPRVRLSCAREQDQLLLRVHDNGLGLNQAQQAKLYGLFQRLHTHVEGTGIGLYMVKKIVENAGGTLSVASEPGQGTTFTVAFPPQALG</sequence>
<dbReference type="InterPro" id="IPR036890">
    <property type="entry name" value="HATPase_C_sf"/>
</dbReference>
<dbReference type="Gene3D" id="3.30.565.10">
    <property type="entry name" value="Histidine kinase-like ATPase, C-terminal domain"/>
    <property type="match status" value="1"/>
</dbReference>
<dbReference type="SMART" id="SM00091">
    <property type="entry name" value="PAS"/>
    <property type="match status" value="2"/>
</dbReference>
<keyword evidence="4" id="KW-0808">Transferase</keyword>
<protein>
    <recommendedName>
        <fullName evidence="2">histidine kinase</fullName>
        <ecNumber evidence="2">2.7.13.3</ecNumber>
    </recommendedName>
</protein>
<dbReference type="InterPro" id="IPR004358">
    <property type="entry name" value="Sig_transdc_His_kin-like_C"/>
</dbReference>
<dbReference type="Proteomes" id="UP000830401">
    <property type="component" value="Plasmid unnamed4"/>
</dbReference>
<dbReference type="PANTHER" id="PTHR43304:SF1">
    <property type="entry name" value="PAC DOMAIN-CONTAINING PROTEIN"/>
    <property type="match status" value="1"/>
</dbReference>
<dbReference type="NCBIfam" id="TIGR00229">
    <property type="entry name" value="sensory_box"/>
    <property type="match status" value="1"/>
</dbReference>
<accession>A0ABY4GEB9</accession>
<dbReference type="PROSITE" id="PS50109">
    <property type="entry name" value="HIS_KIN"/>
    <property type="match status" value="1"/>
</dbReference>
<evidence type="ECO:0000313" key="10">
    <source>
        <dbReference type="Proteomes" id="UP000830401"/>
    </source>
</evidence>
<dbReference type="Pfam" id="PF08448">
    <property type="entry name" value="PAS_4"/>
    <property type="match status" value="3"/>
</dbReference>
<dbReference type="RefSeq" id="WP_245126952.1">
    <property type="nucleotide sequence ID" value="NZ_CP095065.1"/>
</dbReference>
<dbReference type="Gene3D" id="1.10.287.130">
    <property type="match status" value="1"/>
</dbReference>
<dbReference type="InterPro" id="IPR052162">
    <property type="entry name" value="Sensor_kinase/Photoreceptor"/>
</dbReference>
<evidence type="ECO:0000313" key="9">
    <source>
        <dbReference type="EMBL" id="UOQ69198.1"/>
    </source>
</evidence>
<dbReference type="InterPro" id="IPR000700">
    <property type="entry name" value="PAS-assoc_C"/>
</dbReference>
<dbReference type="InterPro" id="IPR003661">
    <property type="entry name" value="HisK_dim/P_dom"/>
</dbReference>
<dbReference type="EMBL" id="CP095065">
    <property type="protein sequence ID" value="UOQ69198.1"/>
    <property type="molecule type" value="Genomic_DNA"/>
</dbReference>
<keyword evidence="9" id="KW-0614">Plasmid</keyword>
<evidence type="ECO:0000256" key="3">
    <source>
        <dbReference type="ARBA" id="ARBA00022553"/>
    </source>
</evidence>
<keyword evidence="10" id="KW-1185">Reference proteome</keyword>
<feature type="coiled-coil region" evidence="6">
    <location>
        <begin position="431"/>
        <end position="461"/>
    </location>
</feature>
<dbReference type="InterPro" id="IPR003594">
    <property type="entry name" value="HATPase_dom"/>
</dbReference>
<evidence type="ECO:0000256" key="6">
    <source>
        <dbReference type="SAM" id="Coils"/>
    </source>
</evidence>
<reference evidence="9" key="1">
    <citation type="submission" date="2022-04" db="EMBL/GenBank/DDBJ databases">
        <title>Hymenobacter sp. isolated from the air.</title>
        <authorList>
            <person name="Won M."/>
            <person name="Lee C.-M."/>
            <person name="Woen H.-Y."/>
            <person name="Kwon S.-W."/>
        </authorList>
    </citation>
    <scope>NUCLEOTIDE SEQUENCE</scope>
    <source>
        <strain evidence="9">5420S-77</strain>
        <plasmid evidence="9">unnamed4</plasmid>
    </source>
</reference>
<dbReference type="PRINTS" id="PR00344">
    <property type="entry name" value="BCTRLSENSOR"/>
</dbReference>
<dbReference type="Pfam" id="PF02518">
    <property type="entry name" value="HATPase_c"/>
    <property type="match status" value="1"/>
</dbReference>
<feature type="domain" description="Histidine kinase" evidence="7">
    <location>
        <begin position="468"/>
        <end position="685"/>
    </location>
</feature>
<proteinExistence type="predicted"/>
<gene>
    <name evidence="9" type="ORF">MUN86_27480</name>
</gene>
<dbReference type="SUPFAM" id="SSF55874">
    <property type="entry name" value="ATPase domain of HSP90 chaperone/DNA topoisomerase II/histidine kinase"/>
    <property type="match status" value="1"/>
</dbReference>
<dbReference type="InterPro" id="IPR013656">
    <property type="entry name" value="PAS_4"/>
</dbReference>
<feature type="domain" description="PAC" evidence="8">
    <location>
        <begin position="388"/>
        <end position="443"/>
    </location>
</feature>
<dbReference type="InterPro" id="IPR000014">
    <property type="entry name" value="PAS"/>
</dbReference>
<dbReference type="GO" id="GO:0016301">
    <property type="term" value="F:kinase activity"/>
    <property type="evidence" value="ECO:0007669"/>
    <property type="project" value="UniProtKB-KW"/>
</dbReference>
<comment type="catalytic activity">
    <reaction evidence="1">
        <text>ATP + protein L-histidine = ADP + protein N-phospho-L-histidine.</text>
        <dbReference type="EC" id="2.7.13.3"/>
    </reaction>
</comment>
<evidence type="ECO:0000256" key="2">
    <source>
        <dbReference type="ARBA" id="ARBA00012438"/>
    </source>
</evidence>
<dbReference type="Gene3D" id="3.30.450.20">
    <property type="entry name" value="PAS domain"/>
    <property type="match status" value="3"/>
</dbReference>
<dbReference type="PROSITE" id="PS50113">
    <property type="entry name" value="PAC"/>
    <property type="match status" value="1"/>
</dbReference>
<dbReference type="InterPro" id="IPR035965">
    <property type="entry name" value="PAS-like_dom_sf"/>
</dbReference>
<evidence type="ECO:0000259" key="7">
    <source>
        <dbReference type="PROSITE" id="PS50109"/>
    </source>
</evidence>
<dbReference type="InterPro" id="IPR036097">
    <property type="entry name" value="HisK_dim/P_sf"/>
</dbReference>
<keyword evidence="3" id="KW-0597">Phosphoprotein</keyword>
<dbReference type="SMART" id="SM00388">
    <property type="entry name" value="HisKA"/>
    <property type="match status" value="1"/>
</dbReference>
<evidence type="ECO:0000256" key="4">
    <source>
        <dbReference type="ARBA" id="ARBA00022679"/>
    </source>
</evidence>
<dbReference type="SMART" id="SM00387">
    <property type="entry name" value="HATPase_c"/>
    <property type="match status" value="1"/>
</dbReference>
<evidence type="ECO:0000256" key="5">
    <source>
        <dbReference type="ARBA" id="ARBA00022777"/>
    </source>
</evidence>
<keyword evidence="6" id="KW-0175">Coiled coil</keyword>
<geneLocation type="plasmid" evidence="9 10">
    <name>unnamed4</name>
</geneLocation>
<dbReference type="PANTHER" id="PTHR43304">
    <property type="entry name" value="PHYTOCHROME-LIKE PROTEIN CPH1"/>
    <property type="match status" value="1"/>
</dbReference>
<dbReference type="SUPFAM" id="SSF47384">
    <property type="entry name" value="Homodimeric domain of signal transducing histidine kinase"/>
    <property type="match status" value="1"/>
</dbReference>
<evidence type="ECO:0000256" key="1">
    <source>
        <dbReference type="ARBA" id="ARBA00000085"/>
    </source>
</evidence>
<evidence type="ECO:0000259" key="8">
    <source>
        <dbReference type="PROSITE" id="PS50113"/>
    </source>
</evidence>
<dbReference type="EC" id="2.7.13.3" evidence="2"/>